<dbReference type="AlphaFoldDB" id="A0AAU9P3H1"/>
<dbReference type="InterPro" id="IPR029480">
    <property type="entry name" value="Transpos_assoc"/>
</dbReference>
<evidence type="ECO:0000313" key="4">
    <source>
        <dbReference type="Proteomes" id="UP001157418"/>
    </source>
</evidence>
<sequence>MSSELALLCNLFLFIGVVMDRSSMYSAPICSEPFINGVQLFLNFAFERSNVNGKILCPCARCLNMYYRGIGDILDHLTSSGFHSEYLVWVYHGEGSTSTSSGIVHNVVEDLFDHDMYEMLNDVFQPKIGGTGVETDEF</sequence>
<comment type="caution">
    <text evidence="3">The sequence shown here is derived from an EMBL/GenBank/DDBJ whole genome shotgun (WGS) entry which is preliminary data.</text>
</comment>
<reference evidence="3 4" key="1">
    <citation type="submission" date="2022-01" db="EMBL/GenBank/DDBJ databases">
        <authorList>
            <person name="Xiong W."/>
            <person name="Schranz E."/>
        </authorList>
    </citation>
    <scope>NUCLEOTIDE SEQUENCE [LARGE SCALE GENOMIC DNA]</scope>
</reference>
<feature type="chain" id="PRO_5043672877" description="Transposase-associated domain-containing protein" evidence="1">
    <location>
        <begin position="21"/>
        <end position="138"/>
    </location>
</feature>
<gene>
    <name evidence="3" type="ORF">LVIROSA_LOCUS30555</name>
</gene>
<accession>A0AAU9P3H1</accession>
<proteinExistence type="predicted"/>
<keyword evidence="4" id="KW-1185">Reference proteome</keyword>
<dbReference type="EMBL" id="CAKMRJ010005523">
    <property type="protein sequence ID" value="CAH1444745.1"/>
    <property type="molecule type" value="Genomic_DNA"/>
</dbReference>
<evidence type="ECO:0000259" key="2">
    <source>
        <dbReference type="Pfam" id="PF13963"/>
    </source>
</evidence>
<feature type="domain" description="Transposase-associated" evidence="2">
    <location>
        <begin position="22"/>
        <end position="94"/>
    </location>
</feature>
<dbReference type="Pfam" id="PF13963">
    <property type="entry name" value="Transpos_assoc"/>
    <property type="match status" value="1"/>
</dbReference>
<evidence type="ECO:0000256" key="1">
    <source>
        <dbReference type="SAM" id="SignalP"/>
    </source>
</evidence>
<evidence type="ECO:0000313" key="3">
    <source>
        <dbReference type="EMBL" id="CAH1444745.1"/>
    </source>
</evidence>
<dbReference type="Proteomes" id="UP001157418">
    <property type="component" value="Unassembled WGS sequence"/>
</dbReference>
<feature type="signal peptide" evidence="1">
    <location>
        <begin position="1"/>
        <end position="20"/>
    </location>
</feature>
<name>A0AAU9P3H1_9ASTR</name>
<keyword evidence="1" id="KW-0732">Signal</keyword>
<organism evidence="3 4">
    <name type="scientific">Lactuca virosa</name>
    <dbReference type="NCBI Taxonomy" id="75947"/>
    <lineage>
        <taxon>Eukaryota</taxon>
        <taxon>Viridiplantae</taxon>
        <taxon>Streptophyta</taxon>
        <taxon>Embryophyta</taxon>
        <taxon>Tracheophyta</taxon>
        <taxon>Spermatophyta</taxon>
        <taxon>Magnoliopsida</taxon>
        <taxon>eudicotyledons</taxon>
        <taxon>Gunneridae</taxon>
        <taxon>Pentapetalae</taxon>
        <taxon>asterids</taxon>
        <taxon>campanulids</taxon>
        <taxon>Asterales</taxon>
        <taxon>Asteraceae</taxon>
        <taxon>Cichorioideae</taxon>
        <taxon>Cichorieae</taxon>
        <taxon>Lactucinae</taxon>
        <taxon>Lactuca</taxon>
    </lineage>
</organism>
<protein>
    <recommendedName>
        <fullName evidence="2">Transposase-associated domain-containing protein</fullName>
    </recommendedName>
</protein>